<keyword evidence="6" id="KW-0413">Isomerase</keyword>
<evidence type="ECO:0000313" key="11">
    <source>
        <dbReference type="EMBL" id="KAH3680953.1"/>
    </source>
</evidence>
<dbReference type="InterPro" id="IPR020892">
    <property type="entry name" value="Cyclophilin-type_PPIase_CS"/>
</dbReference>
<dbReference type="SUPFAM" id="SSF50891">
    <property type="entry name" value="Cyclophilin-like"/>
    <property type="match status" value="1"/>
</dbReference>
<feature type="repeat" description="TPR" evidence="9">
    <location>
        <begin position="308"/>
        <end position="341"/>
    </location>
</feature>
<keyword evidence="3" id="KW-0677">Repeat</keyword>
<keyword evidence="12" id="KW-1185">Reference proteome</keyword>
<evidence type="ECO:0000256" key="2">
    <source>
        <dbReference type="ARBA" id="ARBA00013194"/>
    </source>
</evidence>
<dbReference type="PANTHER" id="PTHR11071:SF561">
    <property type="entry name" value="PEPTIDYL-PROLYL CIS-TRANS ISOMERASE D-RELATED"/>
    <property type="match status" value="1"/>
</dbReference>
<dbReference type="GO" id="GO:0051082">
    <property type="term" value="F:unfolded protein binding"/>
    <property type="evidence" value="ECO:0007669"/>
    <property type="project" value="UniProtKB-ARBA"/>
</dbReference>
<dbReference type="InterPro" id="IPR029000">
    <property type="entry name" value="Cyclophilin-like_dom_sf"/>
</dbReference>
<keyword evidence="5" id="KW-0697">Rotamase</keyword>
<accession>A0A9P8PYR1</accession>
<dbReference type="GO" id="GO:0016018">
    <property type="term" value="F:cyclosporin A binding"/>
    <property type="evidence" value="ECO:0007669"/>
    <property type="project" value="TreeGrafter"/>
</dbReference>
<dbReference type="InterPro" id="IPR019734">
    <property type="entry name" value="TPR_rpt"/>
</dbReference>
<evidence type="ECO:0000256" key="1">
    <source>
        <dbReference type="ARBA" id="ARBA00000971"/>
    </source>
</evidence>
<dbReference type="Gene3D" id="2.40.100.10">
    <property type="entry name" value="Cyclophilin-like"/>
    <property type="match status" value="1"/>
</dbReference>
<dbReference type="PANTHER" id="PTHR11071">
    <property type="entry name" value="PEPTIDYL-PROLYL CIS-TRANS ISOMERASE"/>
    <property type="match status" value="1"/>
</dbReference>
<name>A0A9P8PYR1_9ASCO</name>
<evidence type="ECO:0000313" key="12">
    <source>
        <dbReference type="Proteomes" id="UP000769528"/>
    </source>
</evidence>
<dbReference type="InterPro" id="IPR011990">
    <property type="entry name" value="TPR-like_helical_dom_sf"/>
</dbReference>
<feature type="domain" description="PPIase cyclophilin-type" evidence="10">
    <location>
        <begin position="9"/>
        <end position="173"/>
    </location>
</feature>
<dbReference type="FunFam" id="1.25.40.10:FF:000029">
    <property type="entry name" value="peptidyl-prolyl cis-trans isomerase D"/>
    <property type="match status" value="1"/>
</dbReference>
<dbReference type="GO" id="GO:0042026">
    <property type="term" value="P:protein refolding"/>
    <property type="evidence" value="ECO:0007669"/>
    <property type="project" value="UniProtKB-ARBA"/>
</dbReference>
<dbReference type="AlphaFoldDB" id="A0A9P8PYR1"/>
<reference evidence="11" key="1">
    <citation type="journal article" date="2021" name="Open Biol.">
        <title>Shared evolutionary footprints suggest mitochondrial oxidative damage underlies multiple complex I losses in fungi.</title>
        <authorList>
            <person name="Schikora-Tamarit M.A."/>
            <person name="Marcet-Houben M."/>
            <person name="Nosek J."/>
            <person name="Gabaldon T."/>
        </authorList>
    </citation>
    <scope>NUCLEOTIDE SEQUENCE</scope>
    <source>
        <strain evidence="11">CBS6341</strain>
    </source>
</reference>
<dbReference type="CDD" id="cd01926">
    <property type="entry name" value="cyclophilin_ABH_like"/>
    <property type="match status" value="1"/>
</dbReference>
<evidence type="ECO:0000256" key="7">
    <source>
        <dbReference type="ARBA" id="ARBA00074451"/>
    </source>
</evidence>
<proteinExistence type="predicted"/>
<evidence type="ECO:0000256" key="4">
    <source>
        <dbReference type="ARBA" id="ARBA00022803"/>
    </source>
</evidence>
<dbReference type="FunFam" id="2.40.100.10:FF:000022">
    <property type="entry name" value="Peptidyl-prolyl cis-trans isomerase CYP95"/>
    <property type="match status" value="1"/>
</dbReference>
<gene>
    <name evidence="11" type="ORF">WICMUC_000096</name>
</gene>
<dbReference type="SMART" id="SM00028">
    <property type="entry name" value="TPR"/>
    <property type="match status" value="3"/>
</dbReference>
<dbReference type="PROSITE" id="PS50072">
    <property type="entry name" value="CSA_PPIASE_2"/>
    <property type="match status" value="1"/>
</dbReference>
<evidence type="ECO:0000256" key="6">
    <source>
        <dbReference type="ARBA" id="ARBA00023235"/>
    </source>
</evidence>
<dbReference type="SUPFAM" id="SSF48452">
    <property type="entry name" value="TPR-like"/>
    <property type="match status" value="1"/>
</dbReference>
<dbReference type="Gene3D" id="1.25.40.10">
    <property type="entry name" value="Tetratricopeptide repeat domain"/>
    <property type="match status" value="1"/>
</dbReference>
<dbReference type="InterPro" id="IPR002130">
    <property type="entry name" value="Cyclophilin-type_PPIase_dom"/>
</dbReference>
<comment type="caution">
    <text evidence="11">The sequence shown here is derived from an EMBL/GenBank/DDBJ whole genome shotgun (WGS) entry which is preliminary data.</text>
</comment>
<dbReference type="EC" id="5.2.1.8" evidence="2"/>
<dbReference type="Pfam" id="PF00160">
    <property type="entry name" value="Pro_isomerase"/>
    <property type="match status" value="1"/>
</dbReference>
<keyword evidence="4 9" id="KW-0802">TPR repeat</keyword>
<dbReference type="PROSITE" id="PS00170">
    <property type="entry name" value="CSA_PPIASE_1"/>
    <property type="match status" value="1"/>
</dbReference>
<comment type="catalytic activity">
    <reaction evidence="1">
        <text>[protein]-peptidylproline (omega=180) = [protein]-peptidylproline (omega=0)</text>
        <dbReference type="Rhea" id="RHEA:16237"/>
        <dbReference type="Rhea" id="RHEA-COMP:10747"/>
        <dbReference type="Rhea" id="RHEA-COMP:10748"/>
        <dbReference type="ChEBI" id="CHEBI:83833"/>
        <dbReference type="ChEBI" id="CHEBI:83834"/>
        <dbReference type="EC" id="5.2.1.8"/>
    </reaction>
</comment>
<dbReference type="OrthoDB" id="193499at2759"/>
<evidence type="ECO:0000256" key="5">
    <source>
        <dbReference type="ARBA" id="ARBA00023110"/>
    </source>
</evidence>
<dbReference type="GO" id="GO:0005737">
    <property type="term" value="C:cytoplasm"/>
    <property type="evidence" value="ECO:0007669"/>
    <property type="project" value="TreeGrafter"/>
</dbReference>
<sequence>MSESRSKVYFDISINNEPRGKVIFELFNDIVPKTVENFRALSTGEQGQNSNGIPLTFQNSSFHRVIKNFMIQGGDFTNGNGTGGESIYGEKFEDENFQLNHDQPFLLSMANAGPNTNGSQFFITTVATPHLNGKHVVFGKLISGKSIIRSIERIETDSNDKPLVPIIITNSGELPIDYKIDTSTSTIKDDGTGDIYEDVLADNENLDVENDPESVFKIINELKEIGTKLYKSGDLTQSFNKYNKTSNYLKDYFPNDLTDLQIDQLNRLKISTNLNIGLVGLKLNKFKETIESSTRALEIDLIDDKSKSKALYRRGISYLNLKNEELATLDLTNALKISPNDSAILKAIEDLTKLKLERKQREKRAFSKMFG</sequence>
<reference evidence="11" key="2">
    <citation type="submission" date="2021-01" db="EMBL/GenBank/DDBJ databases">
        <authorList>
            <person name="Schikora-Tamarit M.A."/>
        </authorList>
    </citation>
    <scope>NUCLEOTIDE SEQUENCE</scope>
    <source>
        <strain evidence="11">CBS6341</strain>
    </source>
</reference>
<organism evidence="11 12">
    <name type="scientific">Wickerhamomyces mucosus</name>
    <dbReference type="NCBI Taxonomy" id="1378264"/>
    <lineage>
        <taxon>Eukaryota</taxon>
        <taxon>Fungi</taxon>
        <taxon>Dikarya</taxon>
        <taxon>Ascomycota</taxon>
        <taxon>Saccharomycotina</taxon>
        <taxon>Saccharomycetes</taxon>
        <taxon>Phaffomycetales</taxon>
        <taxon>Wickerhamomycetaceae</taxon>
        <taxon>Wickerhamomyces</taxon>
    </lineage>
</organism>
<evidence type="ECO:0000256" key="9">
    <source>
        <dbReference type="PROSITE-ProRule" id="PRU00339"/>
    </source>
</evidence>
<dbReference type="EMBL" id="JAEUBF010000026">
    <property type="protein sequence ID" value="KAH3680953.1"/>
    <property type="molecule type" value="Genomic_DNA"/>
</dbReference>
<evidence type="ECO:0000256" key="3">
    <source>
        <dbReference type="ARBA" id="ARBA00022737"/>
    </source>
</evidence>
<protein>
    <recommendedName>
        <fullName evidence="7">Peptidyl-prolyl cis-trans isomerase D</fullName>
        <ecNumber evidence="2">5.2.1.8</ecNumber>
    </recommendedName>
    <alternativeName>
        <fullName evidence="8">Rotamase D</fullName>
    </alternativeName>
</protein>
<dbReference type="PRINTS" id="PR00153">
    <property type="entry name" value="CSAPPISMRASE"/>
</dbReference>
<evidence type="ECO:0000259" key="10">
    <source>
        <dbReference type="PROSITE" id="PS50072"/>
    </source>
</evidence>
<dbReference type="PROSITE" id="PS50005">
    <property type="entry name" value="TPR"/>
    <property type="match status" value="1"/>
</dbReference>
<dbReference type="GO" id="GO:0003755">
    <property type="term" value="F:peptidyl-prolyl cis-trans isomerase activity"/>
    <property type="evidence" value="ECO:0007669"/>
    <property type="project" value="UniProtKB-KW"/>
</dbReference>
<evidence type="ECO:0000256" key="8">
    <source>
        <dbReference type="ARBA" id="ARBA00076602"/>
    </source>
</evidence>
<dbReference type="Proteomes" id="UP000769528">
    <property type="component" value="Unassembled WGS sequence"/>
</dbReference>